<dbReference type="EC" id="1.13.11.-" evidence="14"/>
<dbReference type="Pfam" id="PF00305">
    <property type="entry name" value="Lipoxygenase"/>
    <property type="match status" value="1"/>
</dbReference>
<keyword evidence="7 13" id="KW-0223">Dioxygenase</keyword>
<feature type="region of interest" description="Disordered" evidence="15">
    <location>
        <begin position="55"/>
        <end position="80"/>
    </location>
</feature>
<reference evidence="18 19" key="1">
    <citation type="submission" date="2021-07" db="EMBL/GenBank/DDBJ databases">
        <title>The Aristolochia fimbriata genome: insights into angiosperm evolution, floral development and chemical biosynthesis.</title>
        <authorList>
            <person name="Jiao Y."/>
        </authorList>
    </citation>
    <scope>NUCLEOTIDE SEQUENCE [LARGE SCALE GENOMIC DNA]</scope>
    <source>
        <strain evidence="18">IBCAS-2021</strain>
        <tissue evidence="18">Leaf</tissue>
    </source>
</reference>
<feature type="region of interest" description="Disordered" evidence="15">
    <location>
        <begin position="272"/>
        <end position="310"/>
    </location>
</feature>
<comment type="similarity">
    <text evidence="2 13">Belongs to the lipoxygenase family.</text>
</comment>
<dbReference type="PRINTS" id="PR00087">
    <property type="entry name" value="LIPOXYGENASE"/>
</dbReference>
<accession>A0AAV7EH94</accession>
<dbReference type="Proteomes" id="UP000825729">
    <property type="component" value="Unassembled WGS sequence"/>
</dbReference>
<keyword evidence="8 13" id="KW-0560">Oxidoreductase</keyword>
<dbReference type="Gene3D" id="4.10.372.10">
    <property type="entry name" value="Lipoxygenase-1, Domain 3"/>
    <property type="match status" value="1"/>
</dbReference>
<dbReference type="SMART" id="SM00308">
    <property type="entry name" value="LH2"/>
    <property type="match status" value="1"/>
</dbReference>
<dbReference type="EMBL" id="JAINDJ010000005">
    <property type="protein sequence ID" value="KAG9447206.1"/>
    <property type="molecule type" value="Genomic_DNA"/>
</dbReference>
<feature type="domain" description="PLAT" evidence="16">
    <location>
        <begin position="95"/>
        <end position="219"/>
    </location>
</feature>
<sequence length="918" mass="103664">MFSARPPLRKSEIPCHELPIHVNTHVKNGRIIQTREARIRARRQIAVRPIRAVMSDQSGGATTTTTTLPGSGGSPTSSSDINVKAVMTIRKKMKEKLNERIEESWESFVNGIGQGIVIQLASEEIDPVTKEGKKSAETAVRGWFSTSPDHRYILEYAANLTVPSSFGRPGAIIITNLHPKEFFLMEITLHGFSEGPVFFPAHSWIHSRNDDPESRVIFSNQPYLPSQTPSGLRELRAAGMVSLRGYGRGERKKFERIYDYASYNDLGNPDKDEDLARPILGGKERPYPRRCRTGRHPCSSDPFSESRIGKPHPVYVPRDETFEETKQATFSAGALKALLHNLVPSLAAALSSSDNPFQCFTEIDQLYKDGVALKMEESKNVFSSMLLPAMMKKVVSASESILKYETPAVISRDRFAWLRDNEFARQTLAGVNPVNIERVQEFPIRSKLDSSVFGSPESALTRECLEQELNGMSVEEAIQKRRLYILDYHDLLLPFIKKMNALKGRKAYASRTIFFLCQKSDSLRPIAIELSLPPTSSSPESKYVYTHGHDATSYWTWKLAKAHVCSNDAGVHQLVNHWLRTHACMEPYIIATHRQLSCMHPIYKLLHPHMRYTMEINALARQSLINAGGVIEACFSLGKYSMEVSSAAYKNWRFDYEALPADLIRRGMAVEDPSKSSGVRLLIEDYPYAADGLLIWEAIKEWVDLYVNRYYDEPNSVASDYELQAWWDEVKNKGHPDKRNEPWWPKLRTKEDLSDILTIIIWTASGQHAAINFGQYPFGGYVPNRPAVMRKLIPQEGEPDYAEFLLNPEQTFLSSIPTQLMATKVMAVQDTLSTHSPDEEYLGQLHITHARWTSDEEIQKGFVGFSSRLDEIEEIINERNRDSRLKNRNGAGVPPYELLLPTSGPGVTGRGIPNSISI</sequence>
<evidence type="ECO:0000256" key="4">
    <source>
        <dbReference type="ARBA" id="ARBA00022723"/>
    </source>
</evidence>
<dbReference type="GO" id="GO:0006633">
    <property type="term" value="P:fatty acid biosynthetic process"/>
    <property type="evidence" value="ECO:0007669"/>
    <property type="project" value="UniProtKB-KW"/>
</dbReference>
<evidence type="ECO:0000256" key="10">
    <source>
        <dbReference type="ARBA" id="ARBA00023098"/>
    </source>
</evidence>
<dbReference type="Gene3D" id="4.10.375.10">
    <property type="entry name" value="Lipoxygenase-1, Domain 2"/>
    <property type="match status" value="1"/>
</dbReference>
<dbReference type="InterPro" id="IPR020834">
    <property type="entry name" value="LipOase_CS"/>
</dbReference>
<keyword evidence="19" id="KW-1185">Reference proteome</keyword>
<keyword evidence="5 14" id="KW-0925">Oxylipin biosynthesis</keyword>
<dbReference type="SUPFAM" id="SSF48484">
    <property type="entry name" value="Lipoxigenase"/>
    <property type="match status" value="1"/>
</dbReference>
<dbReference type="InterPro" id="IPR036392">
    <property type="entry name" value="PLAT/LH2_dom_sf"/>
</dbReference>
<proteinExistence type="inferred from homology"/>
<evidence type="ECO:0000256" key="8">
    <source>
        <dbReference type="ARBA" id="ARBA00023002"/>
    </source>
</evidence>
<dbReference type="PROSITE" id="PS00081">
    <property type="entry name" value="LIPOXYGENASE_2"/>
    <property type="match status" value="1"/>
</dbReference>
<dbReference type="Gene3D" id="1.20.245.10">
    <property type="entry name" value="Lipoxygenase-1, Domain 5"/>
    <property type="match status" value="1"/>
</dbReference>
<dbReference type="PRINTS" id="PR00468">
    <property type="entry name" value="PLTLPOXGNASE"/>
</dbReference>
<dbReference type="InterPro" id="IPR027433">
    <property type="entry name" value="Lipoxygenase_dom_3"/>
</dbReference>
<dbReference type="PROSITE" id="PS51393">
    <property type="entry name" value="LIPOXYGENASE_3"/>
    <property type="match status" value="1"/>
</dbReference>
<evidence type="ECO:0000313" key="18">
    <source>
        <dbReference type="EMBL" id="KAG9447206.1"/>
    </source>
</evidence>
<evidence type="ECO:0000259" key="17">
    <source>
        <dbReference type="PROSITE" id="PS51393"/>
    </source>
</evidence>
<evidence type="ECO:0000256" key="11">
    <source>
        <dbReference type="ARBA" id="ARBA00023160"/>
    </source>
</evidence>
<comment type="caution">
    <text evidence="18">The sequence shown here is derived from an EMBL/GenBank/DDBJ whole genome shotgun (WGS) entry which is preliminary data.</text>
</comment>
<evidence type="ECO:0000256" key="7">
    <source>
        <dbReference type="ARBA" id="ARBA00022964"/>
    </source>
</evidence>
<dbReference type="SUPFAM" id="SSF49723">
    <property type="entry name" value="Lipase/lipooxygenase domain (PLAT/LH2 domain)"/>
    <property type="match status" value="1"/>
</dbReference>
<organism evidence="18 19">
    <name type="scientific">Aristolochia fimbriata</name>
    <name type="common">White veined hardy Dutchman's pipe vine</name>
    <dbReference type="NCBI Taxonomy" id="158543"/>
    <lineage>
        <taxon>Eukaryota</taxon>
        <taxon>Viridiplantae</taxon>
        <taxon>Streptophyta</taxon>
        <taxon>Embryophyta</taxon>
        <taxon>Tracheophyta</taxon>
        <taxon>Spermatophyta</taxon>
        <taxon>Magnoliopsida</taxon>
        <taxon>Magnoliidae</taxon>
        <taxon>Piperales</taxon>
        <taxon>Aristolochiaceae</taxon>
        <taxon>Aristolochia</taxon>
    </lineage>
</organism>
<feature type="domain" description="Lipoxygenase" evidence="17">
    <location>
        <begin position="222"/>
        <end position="918"/>
    </location>
</feature>
<dbReference type="FunFam" id="1.20.245.10:FF:000002">
    <property type="entry name" value="Lipoxygenase"/>
    <property type="match status" value="1"/>
</dbReference>
<evidence type="ECO:0000256" key="9">
    <source>
        <dbReference type="ARBA" id="ARBA00023004"/>
    </source>
</evidence>
<comment type="pathway">
    <text evidence="14">Lipid metabolism; oxylipin biosynthesis.</text>
</comment>
<dbReference type="PROSITE" id="PS00711">
    <property type="entry name" value="LIPOXYGENASE_1"/>
    <property type="match status" value="1"/>
</dbReference>
<dbReference type="InterPro" id="IPR013819">
    <property type="entry name" value="LipOase_C"/>
</dbReference>
<keyword evidence="11 14" id="KW-0275">Fatty acid biosynthesis</keyword>
<dbReference type="Gene3D" id="3.10.450.60">
    <property type="match status" value="1"/>
</dbReference>
<evidence type="ECO:0000259" key="16">
    <source>
        <dbReference type="PROSITE" id="PS50095"/>
    </source>
</evidence>
<evidence type="ECO:0000256" key="6">
    <source>
        <dbReference type="ARBA" id="ARBA00022832"/>
    </source>
</evidence>
<evidence type="ECO:0000313" key="19">
    <source>
        <dbReference type="Proteomes" id="UP000825729"/>
    </source>
</evidence>
<dbReference type="Gene3D" id="2.60.60.20">
    <property type="entry name" value="PLAT/LH2 domain"/>
    <property type="match status" value="1"/>
</dbReference>
<name>A0AAV7EH94_ARIFI</name>
<gene>
    <name evidence="18" type="ORF">H6P81_013334</name>
</gene>
<keyword evidence="6" id="KW-0276">Fatty acid metabolism</keyword>
<dbReference type="Pfam" id="PF01477">
    <property type="entry name" value="PLAT"/>
    <property type="match status" value="1"/>
</dbReference>
<dbReference type="InterPro" id="IPR001024">
    <property type="entry name" value="PLAT/LH2_dom"/>
</dbReference>
<protein>
    <recommendedName>
        <fullName evidence="14">Lipoxygenase</fullName>
        <ecNumber evidence="14">1.13.11.-</ecNumber>
    </recommendedName>
</protein>
<evidence type="ECO:0000256" key="13">
    <source>
        <dbReference type="RuleBase" id="RU003974"/>
    </source>
</evidence>
<evidence type="ECO:0000256" key="12">
    <source>
        <dbReference type="PROSITE-ProRule" id="PRU00152"/>
    </source>
</evidence>
<dbReference type="AlphaFoldDB" id="A0AAV7EH94"/>
<dbReference type="GO" id="GO:0034440">
    <property type="term" value="P:lipid oxidation"/>
    <property type="evidence" value="ECO:0007669"/>
    <property type="project" value="InterPro"/>
</dbReference>
<dbReference type="InterPro" id="IPR000907">
    <property type="entry name" value="LipOase"/>
</dbReference>
<keyword evidence="3 14" id="KW-0444">Lipid biosynthesis</keyword>
<comment type="cofactor">
    <cofactor evidence="1 13">
        <name>Fe cation</name>
        <dbReference type="ChEBI" id="CHEBI:24875"/>
    </cofactor>
</comment>
<evidence type="ECO:0000256" key="5">
    <source>
        <dbReference type="ARBA" id="ARBA00022767"/>
    </source>
</evidence>
<keyword evidence="10" id="KW-0443">Lipid metabolism</keyword>
<keyword evidence="4 13" id="KW-0479">Metal-binding</keyword>
<dbReference type="PANTHER" id="PTHR11771">
    <property type="entry name" value="LIPOXYGENASE"/>
    <property type="match status" value="1"/>
</dbReference>
<dbReference type="GO" id="GO:0046872">
    <property type="term" value="F:metal ion binding"/>
    <property type="evidence" value="ECO:0007669"/>
    <property type="project" value="UniProtKB-UniRule"/>
</dbReference>
<comment type="caution">
    <text evidence="12">Lacks conserved residue(s) required for the propagation of feature annotation.</text>
</comment>
<dbReference type="InterPro" id="IPR020833">
    <property type="entry name" value="LipOase_Fe_BS"/>
</dbReference>
<feature type="compositionally biased region" description="Basic and acidic residues" evidence="15">
    <location>
        <begin position="272"/>
        <end position="287"/>
    </location>
</feature>
<dbReference type="InterPro" id="IPR001246">
    <property type="entry name" value="LipOase_plant"/>
</dbReference>
<feature type="compositionally biased region" description="Low complexity" evidence="15">
    <location>
        <begin position="55"/>
        <end position="79"/>
    </location>
</feature>
<evidence type="ECO:0000256" key="2">
    <source>
        <dbReference type="ARBA" id="ARBA00009419"/>
    </source>
</evidence>
<dbReference type="InterPro" id="IPR036226">
    <property type="entry name" value="LipOase_C_sf"/>
</dbReference>
<evidence type="ECO:0000256" key="3">
    <source>
        <dbReference type="ARBA" id="ARBA00022516"/>
    </source>
</evidence>
<evidence type="ECO:0000256" key="14">
    <source>
        <dbReference type="RuleBase" id="RU003975"/>
    </source>
</evidence>
<comment type="function">
    <text evidence="14">Plant lipoxygenase may be involved in a number of diverse aspects of plant physiology including growth and development, pest resistance, and senescence or responses to wounding.</text>
</comment>
<keyword evidence="9 13" id="KW-0408">Iron</keyword>
<dbReference type="GO" id="GO:0016702">
    <property type="term" value="F:oxidoreductase activity, acting on single donors with incorporation of molecular oxygen, incorporation of two atoms of oxygen"/>
    <property type="evidence" value="ECO:0007669"/>
    <property type="project" value="InterPro"/>
</dbReference>
<dbReference type="GO" id="GO:0031408">
    <property type="term" value="P:oxylipin biosynthetic process"/>
    <property type="evidence" value="ECO:0007669"/>
    <property type="project" value="UniProtKB-UniRule"/>
</dbReference>
<dbReference type="PROSITE" id="PS50095">
    <property type="entry name" value="PLAT"/>
    <property type="match status" value="1"/>
</dbReference>
<evidence type="ECO:0000256" key="15">
    <source>
        <dbReference type="SAM" id="MobiDB-lite"/>
    </source>
</evidence>
<evidence type="ECO:0000256" key="1">
    <source>
        <dbReference type="ARBA" id="ARBA00001962"/>
    </source>
</evidence>